<keyword evidence="1" id="KW-1133">Transmembrane helix</keyword>
<dbReference type="HOGENOM" id="CLU_3125455_0_0_1"/>
<protein>
    <submittedName>
        <fullName evidence="2">Uncharacterized protein</fullName>
    </submittedName>
</protein>
<accession>H8ZBV6</accession>
<reference evidence="2" key="1">
    <citation type="submission" date="2011-03" db="EMBL/GenBank/DDBJ databases">
        <title>The Genome Sequence of Nematocida sp1 strain ERTm2.</title>
        <authorList>
            <consortium name="The Broad Institute Genome Sequencing Platform"/>
            <consortium name="The Broad Institute Genome Sequencing Center for Infectious Disease"/>
            <person name="Cuomo C."/>
            <person name="Troemel E."/>
            <person name="Young S.K."/>
            <person name="Zeng Q."/>
            <person name="Gargeya S."/>
            <person name="Fitzgerald M."/>
            <person name="Haas B."/>
            <person name="Abouelleil A."/>
            <person name="Alvarado L."/>
            <person name="Arachchi H.M."/>
            <person name="Berlin A."/>
            <person name="Brown A."/>
            <person name="Chapman S.B."/>
            <person name="Chen Z."/>
            <person name="Dunbar C."/>
            <person name="Freedman E."/>
            <person name="Gearin G."/>
            <person name="Gellesch M."/>
            <person name="Goldberg J."/>
            <person name="Griggs A."/>
            <person name="Gujja S."/>
            <person name="Heilman E.R."/>
            <person name="Heiman D."/>
            <person name="Howarth C."/>
            <person name="Larson L."/>
            <person name="Lui A."/>
            <person name="MacDonald P.J.P."/>
            <person name="Mehta T."/>
            <person name="Montmayeur A."/>
            <person name="Murphy C."/>
            <person name="Neiman D."/>
            <person name="Pearson M."/>
            <person name="Priest M."/>
            <person name="Roberts A."/>
            <person name="Saif S."/>
            <person name="Shea T."/>
            <person name="Shenoy N."/>
            <person name="Sisk P."/>
            <person name="Stolte C."/>
            <person name="Sykes S."/>
            <person name="White J."/>
            <person name="Yandava C."/>
            <person name="Wortman J."/>
            <person name="Nusbaum C."/>
            <person name="Birren B."/>
        </authorList>
    </citation>
    <scope>NUCLEOTIDE SEQUENCE</scope>
    <source>
        <strain evidence="2">ERTm2</strain>
    </source>
</reference>
<gene>
    <name evidence="2" type="ORF">NERG_01199</name>
</gene>
<evidence type="ECO:0000313" key="2">
    <source>
        <dbReference type="EMBL" id="EHY65592.1"/>
    </source>
</evidence>
<keyword evidence="1" id="KW-0472">Membrane</keyword>
<name>H8ZBV6_NEMA1</name>
<keyword evidence="1" id="KW-0812">Transmembrane</keyword>
<proteinExistence type="predicted"/>
<dbReference type="Proteomes" id="UP000005622">
    <property type="component" value="Unassembled WGS sequence"/>
</dbReference>
<dbReference type="EMBL" id="JH604635">
    <property type="protein sequence ID" value="EHY65592.1"/>
    <property type="molecule type" value="Genomic_DNA"/>
</dbReference>
<dbReference type="AlphaFoldDB" id="H8ZBV6"/>
<organism evidence="2">
    <name type="scientific">Nematocida ausubeli (strain ATCC PRA-371 / ERTm2)</name>
    <name type="common">Nematode killer fungus</name>
    <dbReference type="NCBI Taxonomy" id="1913371"/>
    <lineage>
        <taxon>Eukaryota</taxon>
        <taxon>Fungi</taxon>
        <taxon>Fungi incertae sedis</taxon>
        <taxon>Microsporidia</taxon>
        <taxon>Nematocida</taxon>
    </lineage>
</organism>
<evidence type="ECO:0000256" key="1">
    <source>
        <dbReference type="SAM" id="Phobius"/>
    </source>
</evidence>
<sequence>MSHRNRRQVIKSIVEIAVLIGVLALFFIISINILGNWTEEEVPPEEGTDTHAE</sequence>
<feature type="transmembrane region" description="Helical" evidence="1">
    <location>
        <begin position="12"/>
        <end position="34"/>
    </location>
</feature>